<protein>
    <submittedName>
        <fullName evidence="2">Uncharacterized protein</fullName>
    </submittedName>
</protein>
<organism evidence="2 3">
    <name type="scientific">Aliidiomarina halalkaliphila</name>
    <dbReference type="NCBI Taxonomy" id="2593535"/>
    <lineage>
        <taxon>Bacteria</taxon>
        <taxon>Pseudomonadati</taxon>
        <taxon>Pseudomonadota</taxon>
        <taxon>Gammaproteobacteria</taxon>
        <taxon>Alteromonadales</taxon>
        <taxon>Idiomarinaceae</taxon>
        <taxon>Aliidiomarina</taxon>
    </lineage>
</organism>
<dbReference type="AlphaFoldDB" id="A0A552X359"/>
<accession>A0A552X359</accession>
<reference evidence="2 3" key="1">
    <citation type="submission" date="2019-07" db="EMBL/GenBank/DDBJ databases">
        <authorList>
            <person name="Yang M."/>
            <person name="Zhao D."/>
            <person name="Xiang H."/>
        </authorList>
    </citation>
    <scope>NUCLEOTIDE SEQUENCE [LARGE SCALE GENOMIC DNA]</scope>
    <source>
        <strain evidence="2 3">IM1326</strain>
    </source>
</reference>
<name>A0A552X359_9GAMM</name>
<evidence type="ECO:0000313" key="2">
    <source>
        <dbReference type="EMBL" id="TRW49447.1"/>
    </source>
</evidence>
<evidence type="ECO:0000313" key="3">
    <source>
        <dbReference type="Proteomes" id="UP000320359"/>
    </source>
</evidence>
<keyword evidence="3" id="KW-1185">Reference proteome</keyword>
<dbReference type="Proteomes" id="UP000320359">
    <property type="component" value="Unassembled WGS sequence"/>
</dbReference>
<evidence type="ECO:0000256" key="1">
    <source>
        <dbReference type="SAM" id="Phobius"/>
    </source>
</evidence>
<gene>
    <name evidence="2" type="ORF">FM042_00860</name>
</gene>
<comment type="caution">
    <text evidence="2">The sequence shown here is derived from an EMBL/GenBank/DDBJ whole genome shotgun (WGS) entry which is preliminary data.</text>
</comment>
<sequence length="72" mass="7686">MDINATQYGIFILISALVICVASYYLGRRKTETPKLAAGLGFLLGLIPLLGIIYLVVLMLKKDITSGSAAKA</sequence>
<feature type="transmembrane region" description="Helical" evidence="1">
    <location>
        <begin position="6"/>
        <end position="26"/>
    </location>
</feature>
<keyword evidence="1" id="KW-0812">Transmembrane</keyword>
<proteinExistence type="predicted"/>
<keyword evidence="1" id="KW-1133">Transmembrane helix</keyword>
<feature type="transmembrane region" description="Helical" evidence="1">
    <location>
        <begin position="38"/>
        <end position="60"/>
    </location>
</feature>
<keyword evidence="1" id="KW-0472">Membrane</keyword>
<dbReference type="EMBL" id="VJWL01000001">
    <property type="protein sequence ID" value="TRW49447.1"/>
    <property type="molecule type" value="Genomic_DNA"/>
</dbReference>
<dbReference type="OrthoDB" id="5739727at2"/>